<reference evidence="1" key="1">
    <citation type="submission" date="2020-07" db="EMBL/GenBank/DDBJ databases">
        <title>Severe corrosion of carbon steel in oil field produced water can be linked to methanogenic archaea containing a special type of NiFe hydrogenase.</title>
        <authorList>
            <person name="Lahme S."/>
            <person name="Mand J."/>
            <person name="Longwell J."/>
            <person name="Smith R."/>
            <person name="Enning D."/>
        </authorList>
    </citation>
    <scope>NUCLEOTIDE SEQUENCE</scope>
    <source>
        <strain evidence="1">MIC098Bin6</strain>
    </source>
</reference>
<dbReference type="AlphaFoldDB" id="A0A931G6X5"/>
<dbReference type="EMBL" id="JACCQK010000119">
    <property type="protein sequence ID" value="MBG0778831.1"/>
    <property type="molecule type" value="Genomic_DNA"/>
</dbReference>
<comment type="caution">
    <text evidence="1">The sequence shown here is derived from an EMBL/GenBank/DDBJ whole genome shotgun (WGS) entry which is preliminary data.</text>
</comment>
<evidence type="ECO:0000313" key="2">
    <source>
        <dbReference type="Proteomes" id="UP000706172"/>
    </source>
</evidence>
<dbReference type="InterPro" id="IPR024227">
    <property type="entry name" value="DUF3795"/>
</dbReference>
<dbReference type="Proteomes" id="UP000706172">
    <property type="component" value="Unassembled WGS sequence"/>
</dbReference>
<proteinExistence type="predicted"/>
<protein>
    <submittedName>
        <fullName evidence="1">DUF3795 domain-containing protein</fullName>
    </submittedName>
</protein>
<sequence length="151" mass="17629">MTTDTIKTVIAPCGLCCETCFAHVNGDIRKLSIQLREKLGNFRAAARRFESMLEAPVFRKYPDFEKMLDYFAAEHCHGCRNEQCRIFKNCGVRPCHQEMGVDFCYQCDQFPCNNTRFDENLYNSWVAINQIIRKKGIETYCETARTRPRYG</sequence>
<gene>
    <name evidence="1" type="ORF">H0S81_02755</name>
</gene>
<evidence type="ECO:0000313" key="1">
    <source>
        <dbReference type="EMBL" id="MBG0778831.1"/>
    </source>
</evidence>
<name>A0A931G6X5_9BACT</name>
<dbReference type="Pfam" id="PF12675">
    <property type="entry name" value="DUF3795"/>
    <property type="match status" value="1"/>
</dbReference>
<accession>A0A931G6X5</accession>
<organism evidence="1 2">
    <name type="scientific">Desulfotignum balticum</name>
    <dbReference type="NCBI Taxonomy" id="115781"/>
    <lineage>
        <taxon>Bacteria</taxon>
        <taxon>Pseudomonadati</taxon>
        <taxon>Thermodesulfobacteriota</taxon>
        <taxon>Desulfobacteria</taxon>
        <taxon>Desulfobacterales</taxon>
        <taxon>Desulfobacteraceae</taxon>
        <taxon>Desulfotignum</taxon>
    </lineage>
</organism>